<dbReference type="RefSeq" id="WP_023053999.1">
    <property type="nucleotide sequence ID" value="NZ_AWXA01000041.1"/>
</dbReference>
<dbReference type="Gene3D" id="3.40.50.1980">
    <property type="entry name" value="Nitrogenase molybdenum iron protein domain"/>
    <property type="match status" value="2"/>
</dbReference>
<dbReference type="PATRIC" id="fig|1111454.3.peg.1569"/>
<evidence type="ECO:0000259" key="1">
    <source>
        <dbReference type="Pfam" id="PF00148"/>
    </source>
</evidence>
<dbReference type="AlphaFoldDB" id="U7UH81"/>
<sequence>MKQAQRVLSTYAVDLFGMTSALFELGGLIVMHDASGCNSTYNTHDEPRWYDTPSMIYISGLREIDAVQGDDSRLIDDIAAAAAETRPQFIAIGGSPMPNAIGTDFQGIEKVTERRTGIPTFGFRTDGIHSYLPGAGEAYVAYAKRFLREPTKAPQLPARRVNLLGLTPLDFSVVGNATTLKKLLADRGLLLQSSWSMGDGPERLAQAADADVNAVVSATGFYLAQYMQEAYGIPYVVGIPVGAAGEAAWIAALQRGDTAYLTGLRGTEKRLKAKHAMAELNAWKAEQVYDDSPCDLVLIGEPVWLLSLRQFLRRRQPSASIRLICPMADAPSLLLTDIAVVSVEDVLRSECRKGRRVIADPIYSRLLPEEAGKFISFPHEAYSGRHYRRDIPLFIGSAMEAWADEKNL</sequence>
<reference evidence="2 3" key="1">
    <citation type="submission" date="2013-09" db="EMBL/GenBank/DDBJ databases">
        <authorList>
            <person name="Durkin A.S."/>
            <person name="Haft D.R."/>
            <person name="McCorrison J."/>
            <person name="Torralba M."/>
            <person name="Gillis M."/>
            <person name="Haft D.H."/>
            <person name="Methe B."/>
            <person name="Sutton G."/>
            <person name="Nelson K.E."/>
        </authorList>
    </citation>
    <scope>NUCLEOTIDE SEQUENCE [LARGE SCALE GENOMIC DNA]</scope>
    <source>
        <strain evidence="2 3">BV3C16-1</strain>
    </source>
</reference>
<name>U7UH81_9FIRM</name>
<gene>
    <name evidence="2" type="ORF">HMPREF1250_1901</name>
</gene>
<keyword evidence="3" id="KW-1185">Reference proteome</keyword>
<dbReference type="InterPro" id="IPR000510">
    <property type="entry name" value="Nase/OxRdtase_comp1"/>
</dbReference>
<feature type="domain" description="Nitrogenase/oxidoreductase component 1" evidence="1">
    <location>
        <begin position="28"/>
        <end position="255"/>
    </location>
</feature>
<organism evidence="2 3">
    <name type="scientific">Megasphaera vaginalis</name>
    <name type="common">ex Srinivasan et al. 2021</name>
    <dbReference type="NCBI Taxonomy" id="1111454"/>
    <lineage>
        <taxon>Bacteria</taxon>
        <taxon>Bacillati</taxon>
        <taxon>Bacillota</taxon>
        <taxon>Negativicutes</taxon>
        <taxon>Veillonellales</taxon>
        <taxon>Veillonellaceae</taxon>
        <taxon>Megasphaera</taxon>
    </lineage>
</organism>
<dbReference type="SUPFAM" id="SSF53807">
    <property type="entry name" value="Helical backbone' metal receptor"/>
    <property type="match status" value="1"/>
</dbReference>
<accession>U7UH81</accession>
<comment type="caution">
    <text evidence="2">The sequence shown here is derived from an EMBL/GenBank/DDBJ whole genome shotgun (WGS) entry which is preliminary data.</text>
</comment>
<proteinExistence type="predicted"/>
<protein>
    <submittedName>
        <fullName evidence="2">Oxidoreductase, nitrogenase component 1</fullName>
    </submittedName>
</protein>
<dbReference type="GO" id="GO:0016491">
    <property type="term" value="F:oxidoreductase activity"/>
    <property type="evidence" value="ECO:0007669"/>
    <property type="project" value="InterPro"/>
</dbReference>
<dbReference type="InterPro" id="IPR049939">
    <property type="entry name" value="NifE-like"/>
</dbReference>
<dbReference type="STRING" id="1111454.HMPREF1250_1901"/>
<evidence type="ECO:0000313" key="2">
    <source>
        <dbReference type="EMBL" id="ERT58700.1"/>
    </source>
</evidence>
<dbReference type="eggNOG" id="COG2710">
    <property type="taxonomic scope" value="Bacteria"/>
</dbReference>
<evidence type="ECO:0000313" key="3">
    <source>
        <dbReference type="Proteomes" id="UP000017090"/>
    </source>
</evidence>
<dbReference type="OrthoDB" id="3199475at2"/>
<dbReference type="PANTHER" id="PTHR42956">
    <property type="entry name" value="NITROGENASE IRON-MOLYBDENUM COFACTOR BIOSYNTHESIS PROTEIN NIFE"/>
    <property type="match status" value="1"/>
</dbReference>
<dbReference type="PANTHER" id="PTHR42956:SF1">
    <property type="entry name" value="NITROGENASE IRON-MOLYBDENUM COFACTOR BIOSYNTHESIS PROTEIN NIFE"/>
    <property type="match status" value="1"/>
</dbReference>
<dbReference type="Proteomes" id="UP000017090">
    <property type="component" value="Unassembled WGS sequence"/>
</dbReference>
<dbReference type="Pfam" id="PF00148">
    <property type="entry name" value="Oxidored_nitro"/>
    <property type="match status" value="1"/>
</dbReference>
<dbReference type="EMBL" id="AWXA01000041">
    <property type="protein sequence ID" value="ERT58700.1"/>
    <property type="molecule type" value="Genomic_DNA"/>
</dbReference>